<feature type="domain" description="Glycosyltransferase subfamily 4-like N-terminal" evidence="2">
    <location>
        <begin position="2"/>
        <end position="131"/>
    </location>
</feature>
<dbReference type="AlphaFoldDB" id="A0A0S8K475"/>
<evidence type="ECO:0000313" key="3">
    <source>
        <dbReference type="EMBL" id="KPL15758.1"/>
    </source>
</evidence>
<dbReference type="EMBL" id="LJVE01000006">
    <property type="protein sequence ID" value="KPL15758.1"/>
    <property type="molecule type" value="Genomic_DNA"/>
</dbReference>
<gene>
    <name evidence="3" type="ORF">AMJ74_00855</name>
</gene>
<evidence type="ECO:0000259" key="1">
    <source>
        <dbReference type="Pfam" id="PF00534"/>
    </source>
</evidence>
<dbReference type="Pfam" id="PF13477">
    <property type="entry name" value="Glyco_trans_4_2"/>
    <property type="match status" value="1"/>
</dbReference>
<accession>A0A0S8K475</accession>
<evidence type="ECO:0008006" key="5">
    <source>
        <dbReference type="Google" id="ProtNLM"/>
    </source>
</evidence>
<dbReference type="InterPro" id="IPR001296">
    <property type="entry name" value="Glyco_trans_1"/>
</dbReference>
<proteinExistence type="predicted"/>
<dbReference type="PANTHER" id="PTHR45947:SF3">
    <property type="entry name" value="SULFOQUINOVOSYL TRANSFERASE SQD2"/>
    <property type="match status" value="1"/>
</dbReference>
<dbReference type="Gene3D" id="3.40.50.2000">
    <property type="entry name" value="Glycogen Phosphorylase B"/>
    <property type="match status" value="2"/>
</dbReference>
<feature type="domain" description="Glycosyl transferase family 1" evidence="1">
    <location>
        <begin position="177"/>
        <end position="322"/>
    </location>
</feature>
<dbReference type="PANTHER" id="PTHR45947">
    <property type="entry name" value="SULFOQUINOVOSYL TRANSFERASE SQD2"/>
    <property type="match status" value="1"/>
</dbReference>
<dbReference type="GO" id="GO:0016757">
    <property type="term" value="F:glycosyltransferase activity"/>
    <property type="evidence" value="ECO:0007669"/>
    <property type="project" value="InterPro"/>
</dbReference>
<dbReference type="InterPro" id="IPR050194">
    <property type="entry name" value="Glycosyltransferase_grp1"/>
</dbReference>
<protein>
    <recommendedName>
        <fullName evidence="5">Glycosyltransferase subfamily 4-like N-terminal domain-containing protein</fullName>
    </recommendedName>
</protein>
<dbReference type="SUPFAM" id="SSF53756">
    <property type="entry name" value="UDP-Glycosyltransferase/glycogen phosphorylase"/>
    <property type="match status" value="1"/>
</dbReference>
<evidence type="ECO:0000313" key="4">
    <source>
        <dbReference type="Proteomes" id="UP000050975"/>
    </source>
</evidence>
<reference evidence="3 4" key="1">
    <citation type="journal article" date="2015" name="Microbiome">
        <title>Genomic resolution of linkages in carbon, nitrogen, and sulfur cycling among widespread estuary sediment bacteria.</title>
        <authorList>
            <person name="Baker B.J."/>
            <person name="Lazar C.S."/>
            <person name="Teske A.P."/>
            <person name="Dick G.J."/>
        </authorList>
    </citation>
    <scope>NUCLEOTIDE SEQUENCE [LARGE SCALE GENOMIC DNA]</scope>
    <source>
        <strain evidence="3">SM1_77</strain>
    </source>
</reference>
<sequence>MKICYLANAASVHTQRWARHFADRGCHVSIVSFQPGEIGGVEVFTLPPVFSRPRVDVVLNLGRIRRLVRRIAPDILHAHYVTSYGLAGAISGWRPFIATAWGDDVLVAPEESLLYRLMVRWALSRADLVTSMAEHMTAFMNRRHYSVPDKIVTLPFGVDTQQFCPSCRTRRHGELPARVISTRHLEDEYDVQTLIRAIPTVVDRCPGTQFVVVGDGGLRPFLENLAVDLGVRQYTEFLGKVPHEHVSHLLGRADVFVTTSTSDGNNISLNEAMACGAFPVATDIPANRAWIEHRKNGLLFSCRDSEQLADAIIEALWRPDWRQDVMDQNWEIVCTRASWSHSMVEMERHYFRLLQEERI</sequence>
<dbReference type="Pfam" id="PF00534">
    <property type="entry name" value="Glycos_transf_1"/>
    <property type="match status" value="1"/>
</dbReference>
<dbReference type="Proteomes" id="UP000050975">
    <property type="component" value="Unassembled WGS sequence"/>
</dbReference>
<name>A0A0S8K475_UNCW3</name>
<dbReference type="InterPro" id="IPR028098">
    <property type="entry name" value="Glyco_trans_4-like_N"/>
</dbReference>
<comment type="caution">
    <text evidence="3">The sequence shown here is derived from an EMBL/GenBank/DDBJ whole genome shotgun (WGS) entry which is preliminary data.</text>
</comment>
<organism evidence="3 4">
    <name type="scientific">candidate division WOR_3 bacterium SM1_77</name>
    <dbReference type="NCBI Taxonomy" id="1703778"/>
    <lineage>
        <taxon>Bacteria</taxon>
        <taxon>Bacteria division WOR-3</taxon>
    </lineage>
</organism>
<evidence type="ECO:0000259" key="2">
    <source>
        <dbReference type="Pfam" id="PF13477"/>
    </source>
</evidence>